<accession>A0ABS1SMH4</accession>
<dbReference type="PROSITE" id="PS51257">
    <property type="entry name" value="PROKAR_LIPOPROTEIN"/>
    <property type="match status" value="1"/>
</dbReference>
<feature type="region of interest" description="Disordered" evidence="1">
    <location>
        <begin position="176"/>
        <end position="204"/>
    </location>
</feature>
<dbReference type="EMBL" id="QYAD01000001">
    <property type="protein sequence ID" value="MBL3689373.1"/>
    <property type="molecule type" value="Genomic_DNA"/>
</dbReference>
<evidence type="ECO:0000313" key="3">
    <source>
        <dbReference type="EMBL" id="MBL3689373.1"/>
    </source>
</evidence>
<keyword evidence="4" id="KW-1185">Reference proteome</keyword>
<organism evidence="3 4">
    <name type="scientific">Leucobacter chromiireducens subsp. chromiireducens</name>
    <dbReference type="NCBI Taxonomy" id="660067"/>
    <lineage>
        <taxon>Bacteria</taxon>
        <taxon>Bacillati</taxon>
        <taxon>Actinomycetota</taxon>
        <taxon>Actinomycetes</taxon>
        <taxon>Micrococcales</taxon>
        <taxon>Microbacteriaceae</taxon>
        <taxon>Leucobacter</taxon>
    </lineage>
</organism>
<name>A0ABS1SMH4_9MICO</name>
<feature type="signal peptide" evidence="2">
    <location>
        <begin position="1"/>
        <end position="31"/>
    </location>
</feature>
<feature type="chain" id="PRO_5046817177" evidence="2">
    <location>
        <begin position="32"/>
        <end position="204"/>
    </location>
</feature>
<evidence type="ECO:0000256" key="1">
    <source>
        <dbReference type="SAM" id="MobiDB-lite"/>
    </source>
</evidence>
<feature type="compositionally biased region" description="Basic and acidic residues" evidence="1">
    <location>
        <begin position="194"/>
        <end position="204"/>
    </location>
</feature>
<gene>
    <name evidence="3" type="ORF">D3226_05280</name>
</gene>
<reference evidence="3 4" key="1">
    <citation type="submission" date="2018-09" db="EMBL/GenBank/DDBJ databases">
        <title>Comparative genomics of Leucobacter spp.</title>
        <authorList>
            <person name="Reis A.C."/>
            <person name="Kolvenbach B.A."/>
            <person name="Corvini P.F.X."/>
            <person name="Nunes O.C."/>
        </authorList>
    </citation>
    <scope>NUCLEOTIDE SEQUENCE [LARGE SCALE GENOMIC DNA]</scope>
    <source>
        <strain evidence="3 4">L-1</strain>
    </source>
</reference>
<proteinExistence type="predicted"/>
<protein>
    <submittedName>
        <fullName evidence="3">Uncharacterized protein</fullName>
    </submittedName>
</protein>
<comment type="caution">
    <text evidence="3">The sequence shown here is derived from an EMBL/GenBank/DDBJ whole genome shotgun (WGS) entry which is preliminary data.</text>
</comment>
<feature type="compositionally biased region" description="Basic and acidic residues" evidence="1">
    <location>
        <begin position="176"/>
        <end position="186"/>
    </location>
</feature>
<evidence type="ECO:0000313" key="4">
    <source>
        <dbReference type="Proteomes" id="UP001646141"/>
    </source>
</evidence>
<dbReference type="Proteomes" id="UP001646141">
    <property type="component" value="Unassembled WGS sequence"/>
</dbReference>
<dbReference type="RefSeq" id="WP_202381308.1">
    <property type="nucleotide sequence ID" value="NZ_BAAAMA010000004.1"/>
</dbReference>
<sequence length="204" mass="20989">MGKKSRLAGGSVSSAALVLLAAVALSGCSGAPEPEPEVLSASEAGTAYLDAVCPVNEAWDRADAALERFRIAVTLGDRDVAPLAEALTEVAQASGEGAKRLDPERSVWPRAASDEVEAVRATLLSDRAQARELAELDAAAVLDYAWDGAGESGAAAAAARAALELPDDPDAACAERAKQLADERAAKSTSKSPDTNEKDTTDRD</sequence>
<evidence type="ECO:0000256" key="2">
    <source>
        <dbReference type="SAM" id="SignalP"/>
    </source>
</evidence>
<keyword evidence="2" id="KW-0732">Signal</keyword>